<reference evidence="2 3" key="1">
    <citation type="journal article" date="2011" name="J. Bacteriol.">
        <title>Complete genome sequence of Amycolicicoccus subflavus DQS3-9A1T, an actinomycete isolated from crude oil-polluted soil.</title>
        <authorList>
            <person name="Cai M."/>
            <person name="Chen W.M."/>
            <person name="Nie Y."/>
            <person name="Chi C.Q."/>
            <person name="Wang Y.N."/>
            <person name="Tang Y.Q."/>
            <person name="Li G.Y."/>
            <person name="Wu X.L."/>
        </authorList>
    </citation>
    <scope>NUCLEOTIDE SEQUENCE [LARGE SCALE GENOMIC DNA]</scope>
    <source>
        <strain evidence="3">DSM 45089 / DQS3-9A1</strain>
        <plasmid evidence="2 3">pAS9A-2</plasmid>
    </source>
</reference>
<evidence type="ECO:0000313" key="3">
    <source>
        <dbReference type="Proteomes" id="UP000009235"/>
    </source>
</evidence>
<keyword evidence="3" id="KW-1185">Reference proteome</keyword>
<keyword evidence="2" id="KW-0614">Plasmid</keyword>
<gene>
    <name evidence="2" type="ordered locus">AS9A_P20010</name>
</gene>
<dbReference type="AlphaFoldDB" id="F6ESD3"/>
<evidence type="ECO:0000256" key="1">
    <source>
        <dbReference type="SAM" id="MobiDB-lite"/>
    </source>
</evidence>
<sequence length="40" mass="4682">MMQDRDGYYPFLIMNTKLQHSDPAAPLASQQTSEDRLRKQ</sequence>
<dbReference type="Proteomes" id="UP000009235">
    <property type="component" value="Plasmid pAS9A-2"/>
</dbReference>
<organism evidence="2 3">
    <name type="scientific">Hoyosella subflava (strain DSM 45089 / JCM 17490 / NBRC 109087 / DQS3-9A1)</name>
    <name type="common">Amycolicicoccus subflavus</name>
    <dbReference type="NCBI Taxonomy" id="443218"/>
    <lineage>
        <taxon>Bacteria</taxon>
        <taxon>Bacillati</taxon>
        <taxon>Actinomycetota</taxon>
        <taxon>Actinomycetes</taxon>
        <taxon>Mycobacteriales</taxon>
        <taxon>Hoyosellaceae</taxon>
        <taxon>Hoyosella</taxon>
    </lineage>
</organism>
<accession>F6ESD3</accession>
<geneLocation type="plasmid" evidence="2 3">
    <name>pAS9A-2</name>
</geneLocation>
<dbReference type="HOGENOM" id="CLU_3283886_0_0_11"/>
<dbReference type="KEGG" id="asd:AS9A_P20010"/>
<protein>
    <submittedName>
        <fullName evidence="2">Uncharacterized protein</fullName>
    </submittedName>
</protein>
<name>F6ESD3_HOYSD</name>
<evidence type="ECO:0000313" key="2">
    <source>
        <dbReference type="EMBL" id="AEF43054.1"/>
    </source>
</evidence>
<dbReference type="EMBL" id="CP002788">
    <property type="protein sequence ID" value="AEF43054.1"/>
    <property type="molecule type" value="Genomic_DNA"/>
</dbReference>
<feature type="region of interest" description="Disordered" evidence="1">
    <location>
        <begin position="19"/>
        <end position="40"/>
    </location>
</feature>
<proteinExistence type="predicted"/>